<reference evidence="2 3" key="1">
    <citation type="submission" date="2021-04" db="EMBL/GenBank/DDBJ databases">
        <title>Whole genome analysis of root endophytic bacterium Microbacterium paraoxydans ku-mp colonizing RP-bio226 rice variety.</title>
        <authorList>
            <person name="Ulaganathan K."/>
            <person name="Latha B."/>
        </authorList>
    </citation>
    <scope>NUCLEOTIDE SEQUENCE [LARGE SCALE GENOMIC DNA]</scope>
    <source>
        <strain evidence="3">ku-mp</strain>
    </source>
</reference>
<feature type="region of interest" description="Disordered" evidence="1">
    <location>
        <begin position="1"/>
        <end position="25"/>
    </location>
</feature>
<sequence>MNVETPIPTGSSQRTETPRPAGAAEPTCERIDFDRYVVDAASPVGYIDVVPPLYVCYLGHPYARAVEVAQVYDFDNAVGIVSAMAAGSRDHALAE</sequence>
<gene>
    <name evidence="2" type="ORF">KE274_00210</name>
</gene>
<dbReference type="Proteomes" id="UP000678243">
    <property type="component" value="Unassembled WGS sequence"/>
</dbReference>
<keyword evidence="3" id="KW-1185">Reference proteome</keyword>
<name>A0ABS5IHT1_9MICO</name>
<protein>
    <submittedName>
        <fullName evidence="2">Uncharacterized protein</fullName>
    </submittedName>
</protein>
<evidence type="ECO:0000256" key="1">
    <source>
        <dbReference type="SAM" id="MobiDB-lite"/>
    </source>
</evidence>
<dbReference type="EMBL" id="JAGTUK010000001">
    <property type="protein sequence ID" value="MBS0022522.1"/>
    <property type="molecule type" value="Genomic_DNA"/>
</dbReference>
<comment type="caution">
    <text evidence="2">The sequence shown here is derived from an EMBL/GenBank/DDBJ whole genome shotgun (WGS) entry which is preliminary data.</text>
</comment>
<dbReference type="RefSeq" id="WP_211539663.1">
    <property type="nucleotide sequence ID" value="NZ_CBDREF010000001.1"/>
</dbReference>
<organism evidence="2 3">
    <name type="scientific">Microbacterium paraoxydans</name>
    <dbReference type="NCBI Taxonomy" id="199592"/>
    <lineage>
        <taxon>Bacteria</taxon>
        <taxon>Bacillati</taxon>
        <taxon>Actinomycetota</taxon>
        <taxon>Actinomycetes</taxon>
        <taxon>Micrococcales</taxon>
        <taxon>Microbacteriaceae</taxon>
        <taxon>Microbacterium</taxon>
    </lineage>
</organism>
<evidence type="ECO:0000313" key="2">
    <source>
        <dbReference type="EMBL" id="MBS0022522.1"/>
    </source>
</evidence>
<proteinExistence type="predicted"/>
<accession>A0ABS5IHT1</accession>
<evidence type="ECO:0000313" key="3">
    <source>
        <dbReference type="Proteomes" id="UP000678243"/>
    </source>
</evidence>